<comment type="caution">
    <text evidence="12">The sequence shown here is derived from an EMBL/GenBank/DDBJ whole genome shotgun (WGS) entry which is preliminary data.</text>
</comment>
<dbReference type="NCBIfam" id="TIGR03592">
    <property type="entry name" value="yidC_oxa1_cterm"/>
    <property type="match status" value="1"/>
</dbReference>
<dbReference type="InterPro" id="IPR028055">
    <property type="entry name" value="YidC/Oxa/ALB_C"/>
</dbReference>
<dbReference type="RefSeq" id="WP_111944311.1">
    <property type="nucleotide sequence ID" value="NZ_BAAACJ010000008.1"/>
</dbReference>
<keyword evidence="4 9" id="KW-0812">Transmembrane</keyword>
<keyword evidence="13" id="KW-1185">Reference proteome</keyword>
<protein>
    <submittedName>
        <fullName evidence="12">YidC/Oxa1 family membrane protein insertase</fullName>
    </submittedName>
</protein>
<evidence type="ECO:0000313" key="13">
    <source>
        <dbReference type="Proteomes" id="UP001224418"/>
    </source>
</evidence>
<organism evidence="12 13">
    <name type="scientific">Hathewaya limosa</name>
    <name type="common">Clostridium limosum</name>
    <dbReference type="NCBI Taxonomy" id="1536"/>
    <lineage>
        <taxon>Bacteria</taxon>
        <taxon>Bacillati</taxon>
        <taxon>Bacillota</taxon>
        <taxon>Clostridia</taxon>
        <taxon>Eubacteriales</taxon>
        <taxon>Clostridiaceae</taxon>
        <taxon>Hathewaya</taxon>
    </lineage>
</organism>
<evidence type="ECO:0000256" key="4">
    <source>
        <dbReference type="ARBA" id="ARBA00022692"/>
    </source>
</evidence>
<feature type="transmembrane region" description="Helical" evidence="10">
    <location>
        <begin position="28"/>
        <end position="48"/>
    </location>
</feature>
<feature type="domain" description="Membrane insertase YidC/Oxa/ALB C-terminal" evidence="11">
    <location>
        <begin position="30"/>
        <end position="211"/>
    </location>
</feature>
<evidence type="ECO:0000256" key="3">
    <source>
        <dbReference type="ARBA" id="ARBA00022475"/>
    </source>
</evidence>
<keyword evidence="8" id="KW-0143">Chaperone</keyword>
<keyword evidence="2" id="KW-0813">Transport</keyword>
<gene>
    <name evidence="12" type="ORF">QOZ93_000452</name>
</gene>
<keyword evidence="6 10" id="KW-1133">Transmembrane helix</keyword>
<proteinExistence type="inferred from homology"/>
<dbReference type="PANTHER" id="PTHR12428:SF65">
    <property type="entry name" value="CYTOCHROME C OXIDASE ASSEMBLY PROTEIN COX18, MITOCHONDRIAL"/>
    <property type="match status" value="1"/>
</dbReference>
<sequence length="219" mass="24413">MSFLVEQIAKFFEFIHKFVSAGVHDVGLSYGLTIIAITILIKLILLPLNYKSTKSMIKSSEIAPEMKKIQNKYKNNPQKANEEVMKLYKEKGVNPMSGCLPLLIQLPILYALYGVFNSLTGIQGAGFLWLKDLAQPDKLYILPLLAGATTYLTSKVTPTPAVDEAAKKQTTTMNITMTIMITVMTVPLKSALGVYWVTSNIIQILQNLLIIKMIKKEDN</sequence>
<evidence type="ECO:0000256" key="2">
    <source>
        <dbReference type="ARBA" id="ARBA00022448"/>
    </source>
</evidence>
<evidence type="ECO:0000256" key="1">
    <source>
        <dbReference type="ARBA" id="ARBA00004651"/>
    </source>
</evidence>
<comment type="similarity">
    <text evidence="9">Belongs to the OXA1/ALB3/YidC family.</text>
</comment>
<feature type="transmembrane region" description="Helical" evidence="10">
    <location>
        <begin position="170"/>
        <end position="188"/>
    </location>
</feature>
<evidence type="ECO:0000256" key="9">
    <source>
        <dbReference type="RuleBase" id="RU003945"/>
    </source>
</evidence>
<dbReference type="EMBL" id="JAUSWN010000002">
    <property type="protein sequence ID" value="MDQ0478743.1"/>
    <property type="molecule type" value="Genomic_DNA"/>
</dbReference>
<dbReference type="InterPro" id="IPR001708">
    <property type="entry name" value="YidC/ALB3/OXA1/COX18"/>
</dbReference>
<dbReference type="InterPro" id="IPR047196">
    <property type="entry name" value="YidC_ALB_C"/>
</dbReference>
<evidence type="ECO:0000256" key="7">
    <source>
        <dbReference type="ARBA" id="ARBA00023136"/>
    </source>
</evidence>
<dbReference type="CDD" id="cd20070">
    <property type="entry name" value="5TM_YidC_Alb3"/>
    <property type="match status" value="1"/>
</dbReference>
<name>A0ABU0JNT5_HATLI</name>
<dbReference type="Pfam" id="PF02096">
    <property type="entry name" value="60KD_IMP"/>
    <property type="match status" value="1"/>
</dbReference>
<evidence type="ECO:0000256" key="5">
    <source>
        <dbReference type="ARBA" id="ARBA00022927"/>
    </source>
</evidence>
<evidence type="ECO:0000259" key="11">
    <source>
        <dbReference type="Pfam" id="PF02096"/>
    </source>
</evidence>
<evidence type="ECO:0000256" key="10">
    <source>
        <dbReference type="SAM" id="Phobius"/>
    </source>
</evidence>
<evidence type="ECO:0000313" key="12">
    <source>
        <dbReference type="EMBL" id="MDQ0478743.1"/>
    </source>
</evidence>
<comment type="subcellular location">
    <subcellularLocation>
        <location evidence="1">Cell membrane</location>
        <topology evidence="1">Multi-pass membrane protein</topology>
    </subcellularLocation>
    <subcellularLocation>
        <location evidence="9">Membrane</location>
        <topology evidence="9">Multi-pass membrane protein</topology>
    </subcellularLocation>
</comment>
<keyword evidence="5" id="KW-0653">Protein transport</keyword>
<evidence type="ECO:0000256" key="6">
    <source>
        <dbReference type="ARBA" id="ARBA00022989"/>
    </source>
</evidence>
<keyword evidence="3" id="KW-1003">Cell membrane</keyword>
<keyword evidence="7 10" id="KW-0472">Membrane</keyword>
<dbReference type="Proteomes" id="UP001224418">
    <property type="component" value="Unassembled WGS sequence"/>
</dbReference>
<feature type="transmembrane region" description="Helical" evidence="10">
    <location>
        <begin position="99"/>
        <end position="119"/>
    </location>
</feature>
<reference evidence="12 13" key="1">
    <citation type="submission" date="2023-07" db="EMBL/GenBank/DDBJ databases">
        <title>Genomic Encyclopedia of Type Strains, Phase IV (KMG-IV): sequencing the most valuable type-strain genomes for metagenomic binning, comparative biology and taxonomic classification.</title>
        <authorList>
            <person name="Goeker M."/>
        </authorList>
    </citation>
    <scope>NUCLEOTIDE SEQUENCE [LARGE SCALE GENOMIC DNA]</scope>
    <source>
        <strain evidence="12 13">DSM 1400</strain>
    </source>
</reference>
<dbReference type="PRINTS" id="PR00701">
    <property type="entry name" value="60KDINNERMP"/>
</dbReference>
<dbReference type="PANTHER" id="PTHR12428">
    <property type="entry name" value="OXA1"/>
    <property type="match status" value="1"/>
</dbReference>
<evidence type="ECO:0000256" key="8">
    <source>
        <dbReference type="ARBA" id="ARBA00023186"/>
    </source>
</evidence>
<accession>A0ABU0JNT5</accession>